<gene>
    <name evidence="1" type="ORF">GCM10023169_10260</name>
</gene>
<evidence type="ECO:0000313" key="1">
    <source>
        <dbReference type="EMBL" id="GAA4419513.1"/>
    </source>
</evidence>
<keyword evidence="2" id="KW-1185">Reference proteome</keyword>
<reference evidence="2" key="1">
    <citation type="journal article" date="2019" name="Int. J. Syst. Evol. Microbiol.">
        <title>The Global Catalogue of Microorganisms (GCM) 10K type strain sequencing project: providing services to taxonomists for standard genome sequencing and annotation.</title>
        <authorList>
            <consortium name="The Broad Institute Genomics Platform"/>
            <consortium name="The Broad Institute Genome Sequencing Center for Infectious Disease"/>
            <person name="Wu L."/>
            <person name="Ma J."/>
        </authorList>
    </citation>
    <scope>NUCLEOTIDE SEQUENCE [LARGE SCALE GENOMIC DNA]</scope>
    <source>
        <strain evidence="2">JCM 17810</strain>
    </source>
</reference>
<sequence length="400" mass="42691">MVIGLGTAGCAAVAPEPPHAVACTPGDVRAEDVRAADGRGLEPVVRHSARHSVSLGLEDVVDPQQDWDEVAARLDGAGVNTVHVSAGRVEFTAFDWDAHPEAAAEPGTDHLARALDNVGALPDGTCREVGIVIDAYVPAWIADDPSIAGLDTSGRRSTYTPSASALLEGAVGERYIEYLVAVAERYQPDQVSFSELAFDDETFGEEDLTLYRSMTGASDWPRRSDGTVDEDAVEVGAWRAEVLAGFLRRARAALEEVEQRTGQQIQLVTDVQVSWDDVLGGKPSVGHDYGVLASAVDELILWAYLGTQGRAPGDLERLAAALDDMPVDAERFTISIGLWDEQTPEARQTEATISPEVLAASLTAAQTHHIVAVNVTPYSLMSPAHWEVVDEAWDDSGAGT</sequence>
<dbReference type="Gene3D" id="3.20.20.80">
    <property type="entry name" value="Glycosidases"/>
    <property type="match status" value="1"/>
</dbReference>
<dbReference type="EMBL" id="BAABGN010000002">
    <property type="protein sequence ID" value="GAA4419513.1"/>
    <property type="molecule type" value="Genomic_DNA"/>
</dbReference>
<comment type="caution">
    <text evidence="1">The sequence shown here is derived from an EMBL/GenBank/DDBJ whole genome shotgun (WGS) entry which is preliminary data.</text>
</comment>
<protein>
    <recommendedName>
        <fullName evidence="3">Glycosyl hydrolase-like 10 domain-containing protein</fullName>
    </recommendedName>
</protein>
<proteinExistence type="predicted"/>
<organism evidence="1 2">
    <name type="scientific">Georgenia halophila</name>
    <dbReference type="NCBI Taxonomy" id="620889"/>
    <lineage>
        <taxon>Bacteria</taxon>
        <taxon>Bacillati</taxon>
        <taxon>Actinomycetota</taxon>
        <taxon>Actinomycetes</taxon>
        <taxon>Micrococcales</taxon>
        <taxon>Bogoriellaceae</taxon>
        <taxon>Georgenia</taxon>
    </lineage>
</organism>
<name>A0ABP8L061_9MICO</name>
<dbReference type="Proteomes" id="UP001500622">
    <property type="component" value="Unassembled WGS sequence"/>
</dbReference>
<accession>A0ABP8L061</accession>
<evidence type="ECO:0000313" key="2">
    <source>
        <dbReference type="Proteomes" id="UP001500622"/>
    </source>
</evidence>
<evidence type="ECO:0008006" key="3">
    <source>
        <dbReference type="Google" id="ProtNLM"/>
    </source>
</evidence>